<proteinExistence type="predicted"/>
<reference evidence="2" key="1">
    <citation type="submission" date="2015-01" db="EMBL/GenBank/DDBJ databases">
        <authorList>
            <person name="Durling Mikael"/>
        </authorList>
    </citation>
    <scope>NUCLEOTIDE SEQUENCE</scope>
</reference>
<dbReference type="InterPro" id="IPR003615">
    <property type="entry name" value="HNH_nuc"/>
</dbReference>
<evidence type="ECO:0000313" key="2">
    <source>
        <dbReference type="EMBL" id="CEO57814.1"/>
    </source>
</evidence>
<dbReference type="Pfam" id="PF13391">
    <property type="entry name" value="HNH_2"/>
    <property type="match status" value="1"/>
</dbReference>
<sequence length="388" mass="43678">MPPSLPLHRHQSSLEGVIDFSAELTLGTDQRTNAKRRFYHIVEYFEAANSSSSNDDYSRPRLVHFTYDYALSEESRDNFLRAFFRAMALSIDGEEDIDVEDLRSPFFGFADYLLDNFFLPLKASTKRTPQPSPAFHSAVQRVQGGDAEAFAGTPDRVSALRGACLIRDRHRCVISRKFDLEEAAKRMQRDGDDARDDDGVLLLEDANPVDVLEVAHILPHSLMKADTGSELNPSKQAALAILNMFDSGIIQLIEGVDIDRPRNAITLTHTLHWLFGDFRLFFEPTPDRQPHTYRISSFYPPTLLRDPAFPITRTLYLTGTRTIDPPSPRLLAVHRAIAHILHLSAAGDYIDKLLRDMDGKGIQADGSTELDRLVKLRLGGWLDGPIYS</sequence>
<dbReference type="AlphaFoldDB" id="A0A0B7KKY2"/>
<gene>
    <name evidence="2" type="ORF">BN869_000013872_1</name>
</gene>
<name>A0A0B7KKY2_BIOOC</name>
<accession>A0A0B7KKY2</accession>
<dbReference type="EMBL" id="CDPU01000155">
    <property type="protein sequence ID" value="CEO57814.1"/>
    <property type="molecule type" value="Genomic_DNA"/>
</dbReference>
<protein>
    <recommendedName>
        <fullName evidence="1">HNH nuclease domain-containing protein</fullName>
    </recommendedName>
</protein>
<feature type="domain" description="HNH nuclease" evidence="1">
    <location>
        <begin position="208"/>
        <end position="283"/>
    </location>
</feature>
<evidence type="ECO:0000259" key="1">
    <source>
        <dbReference type="Pfam" id="PF13391"/>
    </source>
</evidence>
<organism evidence="2">
    <name type="scientific">Bionectria ochroleuca</name>
    <name type="common">Gliocladium roseum</name>
    <dbReference type="NCBI Taxonomy" id="29856"/>
    <lineage>
        <taxon>Eukaryota</taxon>
        <taxon>Fungi</taxon>
        <taxon>Dikarya</taxon>
        <taxon>Ascomycota</taxon>
        <taxon>Pezizomycotina</taxon>
        <taxon>Sordariomycetes</taxon>
        <taxon>Hypocreomycetidae</taxon>
        <taxon>Hypocreales</taxon>
        <taxon>Bionectriaceae</taxon>
        <taxon>Clonostachys</taxon>
    </lineage>
</organism>